<organism evidence="6 7">
    <name type="scientific">Paracoccus acridae</name>
    <dbReference type="NCBI Taxonomy" id="1795310"/>
    <lineage>
        <taxon>Bacteria</taxon>
        <taxon>Pseudomonadati</taxon>
        <taxon>Pseudomonadota</taxon>
        <taxon>Alphaproteobacteria</taxon>
        <taxon>Rhodobacterales</taxon>
        <taxon>Paracoccaceae</taxon>
        <taxon>Paracoccus</taxon>
    </lineage>
</organism>
<dbReference type="Proteomes" id="UP000640509">
    <property type="component" value="Unassembled WGS sequence"/>
</dbReference>
<protein>
    <recommendedName>
        <fullName evidence="8">Type IV secretion system protein VirB3</fullName>
    </recommendedName>
</protein>
<evidence type="ECO:0000256" key="5">
    <source>
        <dbReference type="SAM" id="Phobius"/>
    </source>
</evidence>
<evidence type="ECO:0000256" key="1">
    <source>
        <dbReference type="ARBA" id="ARBA00004370"/>
    </source>
</evidence>
<dbReference type="Pfam" id="PF05101">
    <property type="entry name" value="VirB3"/>
    <property type="match status" value="1"/>
</dbReference>
<keyword evidence="7" id="KW-1185">Reference proteome</keyword>
<evidence type="ECO:0000256" key="3">
    <source>
        <dbReference type="ARBA" id="ARBA00022989"/>
    </source>
</evidence>
<evidence type="ECO:0000313" key="7">
    <source>
        <dbReference type="Proteomes" id="UP000640509"/>
    </source>
</evidence>
<feature type="transmembrane region" description="Helical" evidence="5">
    <location>
        <begin position="21"/>
        <end position="45"/>
    </location>
</feature>
<evidence type="ECO:0000256" key="2">
    <source>
        <dbReference type="ARBA" id="ARBA00022692"/>
    </source>
</evidence>
<keyword evidence="2 5" id="KW-0812">Transmembrane</keyword>
<comment type="caution">
    <text evidence="6">The sequence shown here is derived from an EMBL/GenBank/DDBJ whole genome shotgun (WGS) entry which is preliminary data.</text>
</comment>
<dbReference type="InterPro" id="IPR007792">
    <property type="entry name" value="T4SS_VirB3/TrbD/AvhB"/>
</dbReference>
<keyword evidence="4 5" id="KW-0472">Membrane</keyword>
<gene>
    <name evidence="6" type="ORF">GCM10011402_36530</name>
</gene>
<proteinExistence type="predicted"/>
<dbReference type="EMBL" id="BMIV01000029">
    <property type="protein sequence ID" value="GGF80627.1"/>
    <property type="molecule type" value="Genomic_DNA"/>
</dbReference>
<accession>A0ABQ1VMJ0</accession>
<comment type="subcellular location">
    <subcellularLocation>
        <location evidence="1">Membrane</location>
    </subcellularLocation>
</comment>
<sequence>MERHAVILGLSRQARLLGLPMPYTMAVGALVMLPFIWVKAAPWLLTAPLWYGLARLITAMNPNGHKAVAVVMRKTPPPLSRRKRRLGRHYV</sequence>
<dbReference type="RefSeq" id="WP_188717105.1">
    <property type="nucleotide sequence ID" value="NZ_BMIV01000029.1"/>
</dbReference>
<evidence type="ECO:0000256" key="4">
    <source>
        <dbReference type="ARBA" id="ARBA00023136"/>
    </source>
</evidence>
<evidence type="ECO:0008006" key="8">
    <source>
        <dbReference type="Google" id="ProtNLM"/>
    </source>
</evidence>
<evidence type="ECO:0000313" key="6">
    <source>
        <dbReference type="EMBL" id="GGF80627.1"/>
    </source>
</evidence>
<keyword evidence="3 5" id="KW-1133">Transmembrane helix</keyword>
<reference evidence="7" key="1">
    <citation type="journal article" date="2019" name="Int. J. Syst. Evol. Microbiol.">
        <title>The Global Catalogue of Microorganisms (GCM) 10K type strain sequencing project: providing services to taxonomists for standard genome sequencing and annotation.</title>
        <authorList>
            <consortium name="The Broad Institute Genomics Platform"/>
            <consortium name="The Broad Institute Genome Sequencing Center for Infectious Disease"/>
            <person name="Wu L."/>
            <person name="Ma J."/>
        </authorList>
    </citation>
    <scope>NUCLEOTIDE SEQUENCE [LARGE SCALE GENOMIC DNA]</scope>
    <source>
        <strain evidence="7">CGMCC 1.15419</strain>
    </source>
</reference>
<name>A0ABQ1VMJ0_9RHOB</name>